<evidence type="ECO:0000256" key="1">
    <source>
        <dbReference type="ARBA" id="ARBA00022737"/>
    </source>
</evidence>
<dbReference type="PANTHER" id="PTHR24188:SF29">
    <property type="entry name" value="GH09064P"/>
    <property type="match status" value="1"/>
</dbReference>
<dbReference type="Pfam" id="PF24883">
    <property type="entry name" value="NPHP3_N"/>
    <property type="match status" value="1"/>
</dbReference>
<dbReference type="PROSITE" id="PS50297">
    <property type="entry name" value="ANK_REP_REGION"/>
    <property type="match status" value="5"/>
</dbReference>
<organism evidence="6 7">
    <name type="scientific">Synchytrium microbalum</name>
    <dbReference type="NCBI Taxonomy" id="1806994"/>
    <lineage>
        <taxon>Eukaryota</taxon>
        <taxon>Fungi</taxon>
        <taxon>Fungi incertae sedis</taxon>
        <taxon>Chytridiomycota</taxon>
        <taxon>Chytridiomycota incertae sedis</taxon>
        <taxon>Chytridiomycetes</taxon>
        <taxon>Synchytriales</taxon>
        <taxon>Synchytriaceae</taxon>
        <taxon>Synchytrium</taxon>
    </lineage>
</organism>
<dbReference type="Gene3D" id="1.25.40.20">
    <property type="entry name" value="Ankyrin repeat-containing domain"/>
    <property type="match status" value="2"/>
</dbReference>
<dbReference type="OrthoDB" id="2118844at2759"/>
<accession>A0A507BZ02</accession>
<feature type="repeat" description="ANK" evidence="3">
    <location>
        <begin position="1048"/>
        <end position="1075"/>
    </location>
</feature>
<evidence type="ECO:0000313" key="7">
    <source>
        <dbReference type="Proteomes" id="UP000319731"/>
    </source>
</evidence>
<protein>
    <recommendedName>
        <fullName evidence="5">Nephrocystin 3-like N-terminal domain-containing protein</fullName>
    </recommendedName>
</protein>
<gene>
    <name evidence="6" type="ORF">SmJEL517_g05946</name>
</gene>
<evidence type="ECO:0000256" key="4">
    <source>
        <dbReference type="SAM" id="MobiDB-lite"/>
    </source>
</evidence>
<evidence type="ECO:0000256" key="3">
    <source>
        <dbReference type="PROSITE-ProRule" id="PRU00023"/>
    </source>
</evidence>
<dbReference type="SMART" id="SM00248">
    <property type="entry name" value="ANK"/>
    <property type="match status" value="7"/>
</dbReference>
<feature type="region of interest" description="Disordered" evidence="4">
    <location>
        <begin position="1"/>
        <end position="24"/>
    </location>
</feature>
<dbReference type="AlphaFoldDB" id="A0A507BZ02"/>
<feature type="repeat" description="ANK" evidence="3">
    <location>
        <begin position="946"/>
        <end position="969"/>
    </location>
</feature>
<evidence type="ECO:0000256" key="2">
    <source>
        <dbReference type="ARBA" id="ARBA00023043"/>
    </source>
</evidence>
<dbReference type="SUPFAM" id="SSF52540">
    <property type="entry name" value="P-loop containing nucleoside triphosphate hydrolases"/>
    <property type="match status" value="1"/>
</dbReference>
<dbReference type="RefSeq" id="XP_031022154.1">
    <property type="nucleotide sequence ID" value="XM_031171872.1"/>
</dbReference>
<dbReference type="GeneID" id="42007169"/>
<dbReference type="Gene3D" id="3.40.50.300">
    <property type="entry name" value="P-loop containing nucleotide triphosphate hydrolases"/>
    <property type="match status" value="1"/>
</dbReference>
<dbReference type="SUPFAM" id="SSF48403">
    <property type="entry name" value="Ankyrin repeat"/>
    <property type="match status" value="1"/>
</dbReference>
<reference evidence="6 7" key="1">
    <citation type="journal article" date="2019" name="Sci. Rep.">
        <title>Comparative genomics of chytrid fungi reveal insights into the obligate biotrophic and pathogenic lifestyle of Synchytrium endobioticum.</title>
        <authorList>
            <person name="van de Vossenberg B.T.L.H."/>
            <person name="Warris S."/>
            <person name="Nguyen H.D.T."/>
            <person name="van Gent-Pelzer M.P.E."/>
            <person name="Joly D.L."/>
            <person name="van de Geest H.C."/>
            <person name="Bonants P.J.M."/>
            <person name="Smith D.S."/>
            <person name="Levesque C.A."/>
            <person name="van der Lee T.A.J."/>
        </authorList>
    </citation>
    <scope>NUCLEOTIDE SEQUENCE [LARGE SCALE GENOMIC DNA]</scope>
    <source>
        <strain evidence="6 7">JEL517</strain>
    </source>
</reference>
<comment type="caution">
    <text evidence="6">The sequence shown here is derived from an EMBL/GenBank/DDBJ whole genome shotgun (WGS) entry which is preliminary data.</text>
</comment>
<sequence>MGNCCPGASDGPVRTETFSSQSSTTALTANKLQKYADDAPKLGSNPLKAHKTADNPDISVASYDASTAPNDLESLFTKWSEVVDGSQVISNLDAQQVIDALNTAQNKSQLDPIFSSAKQAVGLLESASQSSAVTGLFATLKNIDWVKSIVVFGDTISQAHPWVNAAWFVVGGAIKIIQNKKNADRALMLELVKAMKESIPHISDIQGIDKEYQTPHIKAIMNDLCKDISESAVFAASINADGVVRFAAAAVSESLTGEEQKYKDSFVGKLQSHRKQLDTALGTGGIKATAIVGGKVDRSNAMLVDIKTILVERLPVGGAIDPQDELRNWLAPLPDMDGDIRKLVKARAEGTRQWLLDKVHAWATRQLDDPESQQVYWLLAQAGAGKSVVAASVENHFKSQGLLGAKFFCRHDKQERRDPARLVASIAFQLSRSTGFEQYAAKLLELKKEKNDLFKSSDAGYLFEELLEKPLKQVEASLPSQPVVIIIDALDEIGQSLDGHASDQEQEEAIRQSGDRAELLETLAKWKKLPKWLRLFMTSRPDKDILRALRGPLTPSELELTNVKNLEDIQEYADSKVTKWFYKSKPEKDRRDLAKLLATRSEGLFIWLRLTCDDIGKATSKWERLLEYTNDQSPRTPKELYSKAYDRALKNAVNDVDEEDRDLVTRCMKTLLETIVCVQTPVSGNVLAGLCNIEPNMVHKVLSSLLSVLSVNLRESLGYDNDDDLEIDMVEPVQVIHKSFTDMLTDKKLYGDGQFHVDLTTSDTTLANKCLEILTSRLQSQLENLNPVLGSSDEIQYGKGPIVSDIDYSARFWIIHVDDSDISQVSVASSNVLEVVDAVSGHVSRWGSATTNSAGNGCINTLKWLVQQGANVNTPDDRGQTPLFVAAEGGHIELVRYLVEKCQADVNKPDNRGQTPVFAPTRSDNIELVQYLVEKCQADVNKPDNRGQTPVLIATYSGNIELVQYLVEKCQADVNKPDNDGTTPVLVATRSGNIELVQYLVEKGQVNINTPDNDGQTPLFAAAYSGNIELVQYLVEKCQADVNKPNKYGKTPVFEAAYRGNIELVQYLVEKVCSF</sequence>
<evidence type="ECO:0000259" key="5">
    <source>
        <dbReference type="Pfam" id="PF24883"/>
    </source>
</evidence>
<feature type="domain" description="Nephrocystin 3-like N-terminal" evidence="5">
    <location>
        <begin position="350"/>
        <end position="540"/>
    </location>
</feature>
<dbReference type="InterPro" id="IPR036770">
    <property type="entry name" value="Ankyrin_rpt-contain_sf"/>
</dbReference>
<dbReference type="PANTHER" id="PTHR24188">
    <property type="entry name" value="ANKYRIN REPEAT PROTEIN"/>
    <property type="match status" value="1"/>
</dbReference>
<dbReference type="PROSITE" id="PS50088">
    <property type="entry name" value="ANK_REPEAT"/>
    <property type="match status" value="5"/>
</dbReference>
<dbReference type="STRING" id="1806994.A0A507BZ02"/>
<dbReference type="EMBL" id="QEAO01000067">
    <property type="protein sequence ID" value="TPX30503.1"/>
    <property type="molecule type" value="Genomic_DNA"/>
</dbReference>
<dbReference type="Pfam" id="PF13637">
    <property type="entry name" value="Ank_4"/>
    <property type="match status" value="1"/>
</dbReference>
<dbReference type="InterPro" id="IPR056884">
    <property type="entry name" value="NPHP3-like_N"/>
</dbReference>
<feature type="repeat" description="ANK" evidence="3">
    <location>
        <begin position="980"/>
        <end position="1004"/>
    </location>
</feature>
<keyword evidence="1" id="KW-0677">Repeat</keyword>
<proteinExistence type="predicted"/>
<name>A0A507BZ02_9FUNG</name>
<dbReference type="Pfam" id="PF12796">
    <property type="entry name" value="Ank_2"/>
    <property type="match status" value="2"/>
</dbReference>
<dbReference type="InterPro" id="IPR027417">
    <property type="entry name" value="P-loop_NTPase"/>
</dbReference>
<feature type="repeat" description="ANK" evidence="3">
    <location>
        <begin position="878"/>
        <end position="901"/>
    </location>
</feature>
<keyword evidence="2 3" id="KW-0040">ANK repeat</keyword>
<keyword evidence="7" id="KW-1185">Reference proteome</keyword>
<feature type="repeat" description="ANK" evidence="3">
    <location>
        <begin position="1014"/>
        <end position="1037"/>
    </location>
</feature>
<dbReference type="Proteomes" id="UP000319731">
    <property type="component" value="Unassembled WGS sequence"/>
</dbReference>
<evidence type="ECO:0000313" key="6">
    <source>
        <dbReference type="EMBL" id="TPX30503.1"/>
    </source>
</evidence>
<dbReference type="InterPro" id="IPR002110">
    <property type="entry name" value="Ankyrin_rpt"/>
</dbReference>